<sequence>MQTLWNALLRQWLDRDGDDAGVETLSAHLRRDIGFDGGLDGTEAGYSPAQHIRERNLSDARSFLTLQAYR</sequence>
<dbReference type="EMBL" id="QOKV01000008">
    <property type="protein sequence ID" value="KAA0685197.1"/>
    <property type="molecule type" value="Genomic_DNA"/>
</dbReference>
<evidence type="ECO:0000313" key="3">
    <source>
        <dbReference type="Proteomes" id="UP000476837"/>
    </source>
</evidence>
<protein>
    <recommendedName>
        <fullName evidence="1">Death domain-containing protein</fullName>
    </recommendedName>
</protein>
<dbReference type="Proteomes" id="UP000476837">
    <property type="component" value="Unassembled WGS sequence"/>
</dbReference>
<gene>
    <name evidence="2" type="ORF">DS837_14645</name>
</gene>
<comment type="caution">
    <text evidence="2">The sequence shown here is derived from an EMBL/GenBank/DDBJ whole genome shotgun (WGS) entry which is preliminary data.</text>
</comment>
<feature type="domain" description="Death" evidence="1">
    <location>
        <begin position="7"/>
        <end position="31"/>
    </location>
</feature>
<evidence type="ECO:0000313" key="2">
    <source>
        <dbReference type="EMBL" id="KAA0685197.1"/>
    </source>
</evidence>
<dbReference type="GO" id="GO:0007165">
    <property type="term" value="P:signal transduction"/>
    <property type="evidence" value="ECO:0007669"/>
    <property type="project" value="InterPro"/>
</dbReference>
<organism evidence="2 3">
    <name type="scientific">Azospirillum brasilense</name>
    <dbReference type="NCBI Taxonomy" id="192"/>
    <lineage>
        <taxon>Bacteria</taxon>
        <taxon>Pseudomonadati</taxon>
        <taxon>Pseudomonadota</taxon>
        <taxon>Alphaproteobacteria</taxon>
        <taxon>Rhodospirillales</taxon>
        <taxon>Azospirillaceae</taxon>
        <taxon>Azospirillum</taxon>
    </lineage>
</organism>
<reference evidence="2 3" key="1">
    <citation type="submission" date="2018-07" db="EMBL/GenBank/DDBJ databases">
        <title>Genome sequence of Roseomonas fauriae ATCC 49958.</title>
        <authorList>
            <person name="Sant'Anna F.H."/>
            <person name="Baldani J.I."/>
            <person name="Zilli J.E."/>
            <person name="Reis V.M."/>
            <person name="Hartmann A."/>
            <person name="Cruz L."/>
            <person name="de Souza E.M."/>
            <person name="de Oliveira Pedrosa F."/>
            <person name="Passaglia L.M.P."/>
        </authorList>
    </citation>
    <scope>NUCLEOTIDE SEQUENCE [LARGE SCALE GENOMIC DNA]</scope>
    <source>
        <strain evidence="2 3">ATCC 49958</strain>
    </source>
</reference>
<dbReference type="PROSITE" id="PS50017">
    <property type="entry name" value="DEATH_DOMAIN"/>
    <property type="match status" value="1"/>
</dbReference>
<name>A0A6L3B354_AZOBR</name>
<proteinExistence type="predicted"/>
<evidence type="ECO:0000259" key="1">
    <source>
        <dbReference type="PROSITE" id="PS50017"/>
    </source>
</evidence>
<accession>A0A6L3B354</accession>
<dbReference type="AlphaFoldDB" id="A0A6L3B354"/>
<dbReference type="InterPro" id="IPR000488">
    <property type="entry name" value="Death_dom"/>
</dbReference>
<dbReference type="RefSeq" id="WP_149165445.1">
    <property type="nucleotide sequence ID" value="NZ_QOKV01000008.1"/>
</dbReference>